<feature type="transmembrane region" description="Helical" evidence="1">
    <location>
        <begin position="36"/>
        <end position="60"/>
    </location>
</feature>
<dbReference type="Proteomes" id="UP000232149">
    <property type="component" value="Unassembled WGS sequence"/>
</dbReference>
<dbReference type="NCBIfam" id="NF047610">
    <property type="entry name" value="LIMLP_18675_fam"/>
    <property type="match status" value="1"/>
</dbReference>
<comment type="caution">
    <text evidence="2">The sequence shown here is derived from an EMBL/GenBank/DDBJ whole genome shotgun (WGS) entry which is preliminary data.</text>
</comment>
<name>A0A2M9YLJ8_9LEPT</name>
<dbReference type="AlphaFoldDB" id="A0A2M9YLJ8"/>
<dbReference type="RefSeq" id="WP_100786504.1">
    <property type="nucleotide sequence ID" value="NZ_NPDU01000003.1"/>
</dbReference>
<proteinExistence type="predicted"/>
<accession>A0A2M9YLJ8</accession>
<keyword evidence="1" id="KW-0472">Membrane</keyword>
<keyword evidence="1" id="KW-0812">Transmembrane</keyword>
<reference evidence="4 5" key="1">
    <citation type="submission" date="2017-07" db="EMBL/GenBank/DDBJ databases">
        <title>Leptospira spp. isolated from tropical soils.</title>
        <authorList>
            <person name="Thibeaux R."/>
            <person name="Iraola G."/>
            <person name="Ferres I."/>
            <person name="Bierque E."/>
            <person name="Girault D."/>
            <person name="Soupe-Gilbert M.-E."/>
            <person name="Picardeau M."/>
            <person name="Goarant C."/>
        </authorList>
    </citation>
    <scope>NUCLEOTIDE SEQUENCE [LARGE SCALE GENOMIC DNA]</scope>
    <source>
        <strain evidence="2 5">FH2-B-C1</strain>
        <strain evidence="3 4">FH2-B-D1</strain>
    </source>
</reference>
<evidence type="ECO:0000313" key="5">
    <source>
        <dbReference type="Proteomes" id="UP000232188"/>
    </source>
</evidence>
<organism evidence="2 5">
    <name type="scientific">Leptospira adleri</name>
    <dbReference type="NCBI Taxonomy" id="2023186"/>
    <lineage>
        <taxon>Bacteria</taxon>
        <taxon>Pseudomonadati</taxon>
        <taxon>Spirochaetota</taxon>
        <taxon>Spirochaetia</taxon>
        <taxon>Leptospirales</taxon>
        <taxon>Leptospiraceae</taxon>
        <taxon>Leptospira</taxon>
    </lineage>
</organism>
<dbReference type="NCBIfam" id="NF047611">
    <property type="entry name" value="LIC20162_fam"/>
    <property type="match status" value="1"/>
</dbReference>
<evidence type="ECO:0000313" key="3">
    <source>
        <dbReference type="EMBL" id="PJZ63585.1"/>
    </source>
</evidence>
<evidence type="ECO:0000256" key="1">
    <source>
        <dbReference type="SAM" id="Phobius"/>
    </source>
</evidence>
<keyword evidence="1" id="KW-1133">Transmembrane helix</keyword>
<dbReference type="EMBL" id="NPDU01000003">
    <property type="protein sequence ID" value="PJZ63585.1"/>
    <property type="molecule type" value="Genomic_DNA"/>
</dbReference>
<sequence>MKQNEKRIYSGWDSLNANDVSFGVPVYLKINPIPPILITFLVGGILYGCYLLGGLSASYLQKFTDFLLIPKVLNLPILQNPLLYRSVGYLTFGYIGFAFLLDWVRFINRTCFMKVSLKGDFLSVETRGFFGKDVFQWNRRQNGVQIVHKTGVLRRLLGLERIWIAAPDLRSESFVSQAGILSPFFFRGSNRNFISSLFQY</sequence>
<keyword evidence="4" id="KW-1185">Reference proteome</keyword>
<feature type="transmembrane region" description="Helical" evidence="1">
    <location>
        <begin position="82"/>
        <end position="104"/>
    </location>
</feature>
<evidence type="ECO:0000313" key="4">
    <source>
        <dbReference type="Proteomes" id="UP000232149"/>
    </source>
</evidence>
<dbReference type="EMBL" id="NPDV01000013">
    <property type="protein sequence ID" value="PJZ52412.1"/>
    <property type="molecule type" value="Genomic_DNA"/>
</dbReference>
<gene>
    <name evidence="3" type="ORF">CH376_01695</name>
    <name evidence="2" type="ORF">CH380_14675</name>
</gene>
<protein>
    <submittedName>
        <fullName evidence="2">Uncharacterized protein</fullName>
    </submittedName>
</protein>
<evidence type="ECO:0000313" key="2">
    <source>
        <dbReference type="EMBL" id="PJZ52412.1"/>
    </source>
</evidence>
<dbReference type="Proteomes" id="UP000232188">
    <property type="component" value="Unassembled WGS sequence"/>
</dbReference>